<dbReference type="InterPro" id="IPR037175">
    <property type="entry name" value="KFase_sf"/>
</dbReference>
<dbReference type="RefSeq" id="WP_013457341.1">
    <property type="nucleotide sequence ID" value="NC_014761.1"/>
</dbReference>
<protein>
    <submittedName>
        <fullName evidence="1">Cyclase family protein</fullName>
    </submittedName>
</protein>
<name>E4U486_OCEP5</name>
<dbReference type="SUPFAM" id="SSF102198">
    <property type="entry name" value="Putative cyclase"/>
    <property type="match status" value="1"/>
</dbReference>
<dbReference type="GO" id="GO:0004061">
    <property type="term" value="F:arylformamidase activity"/>
    <property type="evidence" value="ECO:0007669"/>
    <property type="project" value="InterPro"/>
</dbReference>
<keyword evidence="2" id="KW-1185">Reference proteome</keyword>
<dbReference type="EMBL" id="CP002361">
    <property type="protein sequence ID" value="ADR36171.1"/>
    <property type="molecule type" value="Genomic_DNA"/>
</dbReference>
<reference evidence="2" key="1">
    <citation type="submission" date="2010-11" db="EMBL/GenBank/DDBJ databases">
        <title>The complete sequence of chromosome of Oceanithermus profundus DSM 14977.</title>
        <authorList>
            <consortium name="US DOE Joint Genome Institute (JGI-PGF)"/>
            <person name="Lucas S."/>
            <person name="Copeland A."/>
            <person name="Lapidus A."/>
            <person name="Bruce D."/>
            <person name="Goodwin L."/>
            <person name="Pitluck S."/>
            <person name="Kyrpides N."/>
            <person name="Mavromatis K."/>
            <person name="Pagani I."/>
            <person name="Ivanova N."/>
            <person name="Zhang X."/>
            <person name="Brettin T."/>
            <person name="Detter J.C."/>
            <person name="Tapia R."/>
            <person name="Han C."/>
            <person name="Land M."/>
            <person name="Hauser L."/>
            <person name="Markowitz V."/>
            <person name="Cheng J.-F."/>
            <person name="Hugenholtz P."/>
            <person name="Woyke T."/>
            <person name="Wu D."/>
            <person name="Tindall B."/>
            <person name="Faehnrich R."/>
            <person name="Brambilla E."/>
            <person name="Klenk H.-P."/>
            <person name="Eisen J.A."/>
        </authorList>
    </citation>
    <scope>NUCLEOTIDE SEQUENCE [LARGE SCALE GENOMIC DNA]</scope>
    <source>
        <strain evidence="2">DSM 14977 / NBRC 100410 / VKM B-2274 / 506</strain>
    </source>
</reference>
<evidence type="ECO:0000313" key="1">
    <source>
        <dbReference type="EMBL" id="ADR36171.1"/>
    </source>
</evidence>
<dbReference type="Pfam" id="PF04199">
    <property type="entry name" value="Cyclase"/>
    <property type="match status" value="1"/>
</dbReference>
<dbReference type="PANTHER" id="PTHR31118:SF12">
    <property type="entry name" value="CYCLASE-LIKE PROTEIN 2"/>
    <property type="match status" value="1"/>
</dbReference>
<dbReference type="OrthoDB" id="9796085at2"/>
<evidence type="ECO:0000313" key="2">
    <source>
        <dbReference type="Proteomes" id="UP000008722"/>
    </source>
</evidence>
<reference evidence="1 2" key="2">
    <citation type="journal article" date="2011" name="Stand. Genomic Sci.">
        <title>Complete genome sequence of Oceanithermus profundus type strain (506).</title>
        <authorList>
            <person name="Pati A."/>
            <person name="Zhang X."/>
            <person name="Lapidus A."/>
            <person name="Nolan M."/>
            <person name="Lucas S."/>
            <person name="Del Rio T.G."/>
            <person name="Tice H."/>
            <person name="Cheng J.F."/>
            <person name="Tapia R."/>
            <person name="Han C."/>
            <person name="Goodwin L."/>
            <person name="Pitluck S."/>
            <person name="Liolios K."/>
            <person name="Pagani I."/>
            <person name="Ivanova N."/>
            <person name="Mavromatis K."/>
            <person name="Chen A."/>
            <person name="Palaniappan K."/>
            <person name="Hauser L."/>
            <person name="Jeffries C.D."/>
            <person name="Brambilla E.M."/>
            <person name="Rohl A."/>
            <person name="Mwirichia R."/>
            <person name="Rohde M."/>
            <person name="Tindall B.J."/>
            <person name="Sikorski J."/>
            <person name="Wirth R."/>
            <person name="Goker M."/>
            <person name="Woyke T."/>
            <person name="Detter J.C."/>
            <person name="Bristow J."/>
            <person name="Eisen J.A."/>
            <person name="Markowitz V."/>
            <person name="Hugenholtz P."/>
            <person name="Kyrpides N.C."/>
            <person name="Klenk H.P."/>
            <person name="Land M."/>
        </authorList>
    </citation>
    <scope>NUCLEOTIDE SEQUENCE [LARGE SCALE GENOMIC DNA]</scope>
    <source>
        <strain evidence="2">DSM 14977 / NBRC 100410 / VKM B-2274 / 506</strain>
    </source>
</reference>
<dbReference type="HOGENOM" id="CLU_030671_3_3_0"/>
<gene>
    <name evidence="1" type="ordered locus">Ocepr_0713</name>
</gene>
<dbReference type="Proteomes" id="UP000008722">
    <property type="component" value="Chromosome"/>
</dbReference>
<dbReference type="GO" id="GO:0019441">
    <property type="term" value="P:L-tryptophan catabolic process to kynurenine"/>
    <property type="evidence" value="ECO:0007669"/>
    <property type="project" value="InterPro"/>
</dbReference>
<dbReference type="Gene3D" id="3.50.30.50">
    <property type="entry name" value="Putative cyclase"/>
    <property type="match status" value="1"/>
</dbReference>
<organism evidence="1 2">
    <name type="scientific">Oceanithermus profundus (strain DSM 14977 / NBRC 100410 / VKM B-2274 / 506)</name>
    <dbReference type="NCBI Taxonomy" id="670487"/>
    <lineage>
        <taxon>Bacteria</taxon>
        <taxon>Thermotogati</taxon>
        <taxon>Deinococcota</taxon>
        <taxon>Deinococci</taxon>
        <taxon>Thermales</taxon>
        <taxon>Thermaceae</taxon>
        <taxon>Oceanithermus</taxon>
    </lineage>
</organism>
<dbReference type="AlphaFoldDB" id="E4U486"/>
<dbReference type="KEGG" id="opr:Ocepr_0713"/>
<accession>E4U486</accession>
<dbReference type="eggNOG" id="COG1878">
    <property type="taxonomic scope" value="Bacteria"/>
</dbReference>
<sequence length="253" mass="27869">MPRFIDLSAAIANSPEGTPEFFRTEIQYADHTAGAGQIQALFGVPPELLRDGEGWAVETITRLGTHDATHVDAPYHYNSRIAGEPAATVDRLPLEWFFADGVVLDMTGRERGQAVEVADLEAELERIGYTLKPLDIVLVRTGMDAFYGHPDYFLMGPGVSPEATRWLFDRGVRVMGIDAWSWDAPLDLQAEAALREKRPGVFWAAHQADLPYAQIERLVNLDALPPFGFKVAAFPLKIERASAGPARVVAILD</sequence>
<proteinExistence type="predicted"/>
<dbReference type="InterPro" id="IPR007325">
    <property type="entry name" value="KFase/CYL"/>
</dbReference>
<dbReference type="STRING" id="670487.Ocepr_0713"/>
<dbReference type="PANTHER" id="PTHR31118">
    <property type="entry name" value="CYCLASE-LIKE PROTEIN 2"/>
    <property type="match status" value="1"/>
</dbReference>